<evidence type="ECO:0000313" key="9">
    <source>
        <dbReference type="Proteomes" id="UP000588111"/>
    </source>
</evidence>
<dbReference type="SMART" id="SM00079">
    <property type="entry name" value="PBPe"/>
    <property type="match status" value="1"/>
</dbReference>
<accession>A0A839TC99</accession>
<dbReference type="PANTHER" id="PTHR35936">
    <property type="entry name" value="MEMBRANE-BOUND LYTIC MUREIN TRANSGLYCOSYLASE F"/>
    <property type="match status" value="1"/>
</dbReference>
<dbReference type="Proteomes" id="UP000588111">
    <property type="component" value="Unassembled WGS sequence"/>
</dbReference>
<name>A0A839TC99_9GAMM</name>
<dbReference type="AlphaFoldDB" id="A0A839TC99"/>
<evidence type="ECO:0000256" key="3">
    <source>
        <dbReference type="ARBA" id="ARBA00022729"/>
    </source>
</evidence>
<dbReference type="PANTHER" id="PTHR35936:SF17">
    <property type="entry name" value="ARGININE-BINDING EXTRACELLULAR PROTEIN ARTP"/>
    <property type="match status" value="1"/>
</dbReference>
<dbReference type="Gene3D" id="3.40.190.10">
    <property type="entry name" value="Periplasmic binding protein-like II"/>
    <property type="match status" value="2"/>
</dbReference>
<comment type="caution">
    <text evidence="8">The sequence shown here is derived from an EMBL/GenBank/DDBJ whole genome shotgun (WGS) entry which is preliminary data.</text>
</comment>
<evidence type="ECO:0000256" key="1">
    <source>
        <dbReference type="ARBA" id="ARBA00004196"/>
    </source>
</evidence>
<dbReference type="SUPFAM" id="SSF53850">
    <property type="entry name" value="Periplasmic binding protein-like II"/>
    <property type="match status" value="1"/>
</dbReference>
<comment type="similarity">
    <text evidence="2 4">Belongs to the bacterial solute-binding protein 3 family.</text>
</comment>
<keyword evidence="9" id="KW-1185">Reference proteome</keyword>
<dbReference type="SMART" id="SM00062">
    <property type="entry name" value="PBPb"/>
    <property type="match status" value="1"/>
</dbReference>
<dbReference type="PROSITE" id="PS01039">
    <property type="entry name" value="SBP_BACTERIAL_3"/>
    <property type="match status" value="1"/>
</dbReference>
<evidence type="ECO:0000256" key="2">
    <source>
        <dbReference type="ARBA" id="ARBA00010333"/>
    </source>
</evidence>
<gene>
    <name evidence="8" type="ORF">FHS24_001299</name>
</gene>
<evidence type="ECO:0000256" key="5">
    <source>
        <dbReference type="SAM" id="MobiDB-lite"/>
    </source>
</evidence>
<feature type="region of interest" description="Disordered" evidence="5">
    <location>
        <begin position="48"/>
        <end position="72"/>
    </location>
</feature>
<organism evidence="8 9">
    <name type="scientific">Psychrobacter luti</name>
    <dbReference type="NCBI Taxonomy" id="198481"/>
    <lineage>
        <taxon>Bacteria</taxon>
        <taxon>Pseudomonadati</taxon>
        <taxon>Pseudomonadota</taxon>
        <taxon>Gammaproteobacteria</taxon>
        <taxon>Moraxellales</taxon>
        <taxon>Moraxellaceae</taxon>
        <taxon>Psychrobacter</taxon>
    </lineage>
</organism>
<dbReference type="InterPro" id="IPR018313">
    <property type="entry name" value="SBP_3_CS"/>
</dbReference>
<dbReference type="InterPro" id="IPR001638">
    <property type="entry name" value="Solute-binding_3/MltF_N"/>
</dbReference>
<evidence type="ECO:0000259" key="7">
    <source>
        <dbReference type="SMART" id="SM00079"/>
    </source>
</evidence>
<dbReference type="CDD" id="cd13702">
    <property type="entry name" value="PBP2_mlr5654_like"/>
    <property type="match status" value="1"/>
</dbReference>
<dbReference type="Pfam" id="PF00497">
    <property type="entry name" value="SBP_bac_3"/>
    <property type="match status" value="1"/>
</dbReference>
<dbReference type="EMBL" id="JACHXL010000002">
    <property type="protein sequence ID" value="MBB3106798.1"/>
    <property type="molecule type" value="Genomic_DNA"/>
</dbReference>
<comment type="subcellular location">
    <subcellularLocation>
        <location evidence="1">Cell envelope</location>
    </subcellularLocation>
</comment>
<dbReference type="RefSeq" id="WP_183619854.1">
    <property type="nucleotide sequence ID" value="NZ_CAJHAH010000001.1"/>
</dbReference>
<feature type="compositionally biased region" description="Low complexity" evidence="5">
    <location>
        <begin position="48"/>
        <end position="71"/>
    </location>
</feature>
<keyword evidence="3" id="KW-0732">Signal</keyword>
<proteinExistence type="inferred from homology"/>
<reference evidence="8 9" key="1">
    <citation type="submission" date="2020-08" db="EMBL/GenBank/DDBJ databases">
        <title>Genomic Encyclopedia of Type Strains, Phase III (KMG-III): the genomes of soil and plant-associated and newly described type strains.</title>
        <authorList>
            <person name="Whitman W."/>
        </authorList>
    </citation>
    <scope>NUCLEOTIDE SEQUENCE [LARGE SCALE GENOMIC DNA]</scope>
    <source>
        <strain evidence="8 9">CECT 5885</strain>
    </source>
</reference>
<evidence type="ECO:0000259" key="6">
    <source>
        <dbReference type="SMART" id="SM00062"/>
    </source>
</evidence>
<evidence type="ECO:0000256" key="4">
    <source>
        <dbReference type="RuleBase" id="RU003744"/>
    </source>
</evidence>
<evidence type="ECO:0000313" key="8">
    <source>
        <dbReference type="EMBL" id="MBB3106798.1"/>
    </source>
</evidence>
<dbReference type="InterPro" id="IPR001320">
    <property type="entry name" value="Iontro_rcpt_C"/>
</dbReference>
<sequence>MSHHLLPASIFSTSTISSSASKPFLKAKPMLALAALLVLAGCSNGQNETNETASSEATKTTEAAENNTAASDGNVLRIGTEGAYAPFNYTNADGTLGGFDVEIANAICADMQMTCEIIAQDWDGIIPGLKAGKYDAIVAAMSVTPERAKQVAFTDPYFSNALVFLAKKDSSFDPANSSDINAHSIAAQRSTISSQWLENTYPKANMKLYDTLSNAFLDLGSGRVDAMISDKLPALEWLGSASGSDYVLKGDEIDINDNFAIAVRPNDEALQAKINQSLANLKSNGTYDKINQKYFAVPVSATPTAVTPEPAPTTTVESAVQ</sequence>
<protein>
    <submittedName>
        <fullName evidence="8">Polar amino acid transport system substrate-binding protein</fullName>
    </submittedName>
</protein>
<dbReference type="GO" id="GO:0016020">
    <property type="term" value="C:membrane"/>
    <property type="evidence" value="ECO:0007669"/>
    <property type="project" value="InterPro"/>
</dbReference>
<dbReference type="GO" id="GO:0015276">
    <property type="term" value="F:ligand-gated monoatomic ion channel activity"/>
    <property type="evidence" value="ECO:0007669"/>
    <property type="project" value="InterPro"/>
</dbReference>
<feature type="domain" description="Ionotropic glutamate receptor C-terminal" evidence="7">
    <location>
        <begin position="75"/>
        <end position="297"/>
    </location>
</feature>
<dbReference type="GO" id="GO:0030313">
    <property type="term" value="C:cell envelope"/>
    <property type="evidence" value="ECO:0007669"/>
    <property type="project" value="UniProtKB-SubCell"/>
</dbReference>
<feature type="domain" description="Solute-binding protein family 3/N-terminal" evidence="6">
    <location>
        <begin position="75"/>
        <end position="298"/>
    </location>
</feature>